<evidence type="ECO:0000256" key="6">
    <source>
        <dbReference type="ARBA" id="ARBA00023014"/>
    </source>
</evidence>
<accession>A0A2P2E8W7</accession>
<dbReference type="PANTHER" id="PTHR33693:SF1">
    <property type="entry name" value="TYPE-4 URACIL-DNA GLYCOSYLASE"/>
    <property type="match status" value="1"/>
</dbReference>
<evidence type="ECO:0000313" key="10">
    <source>
        <dbReference type="Proteomes" id="UP000245086"/>
    </source>
</evidence>
<dbReference type="SMART" id="SM00987">
    <property type="entry name" value="UreE_C"/>
    <property type="match status" value="1"/>
</dbReference>
<dbReference type="InterPro" id="IPR036895">
    <property type="entry name" value="Uracil-DNA_glycosylase-like_sf"/>
</dbReference>
<keyword evidence="4" id="KW-0378">Hydrolase</keyword>
<name>A0A2P2E8W7_9PROT</name>
<sequence>MHARPSISVETAAQALAQWWEMAGLDPIDLSHVHRLRAQALKRTIEPSPPVAPKITPARATPVRKPVDALAQAHALAAACSSLDALEKALAGFDGCGLRAHARNLVFAGGRAGAPIMVVADAAGRDDDEVGLPFQGLEGELMARMLASIGIDKDGDCYQACLIPWRPPGGRQATTEEIAVCRPFLMRHIALAAPRALLLVGGLTAQAVLGTSESVMKLRTRSFDHPIDGEGGPGAGLQANTAYTQCLLSPDYLMKRPRDKAAAWQDLCRFRDKISAMGIALTGKNRAKG</sequence>
<dbReference type="InterPro" id="IPR005122">
    <property type="entry name" value="Uracil-DNA_glycosylase-like"/>
</dbReference>
<reference evidence="9" key="1">
    <citation type="journal article" date="2018" name="Genome Announc.">
        <title>Draft Genome Sequence of "Candidatus Phycosocius bacilliformis," an Alphaproteobacterial Ectosymbiont of the Hydrocarbon-Producing Green Alga Botryococcus braunii.</title>
        <authorList>
            <person name="Tanabe Y."/>
            <person name="Yamaguchi H."/>
            <person name="Watanabe M.M."/>
        </authorList>
    </citation>
    <scope>NUCLEOTIDE SEQUENCE [LARGE SCALE GENOMIC DNA]</scope>
    <source>
        <strain evidence="9">BOTRYCO-2</strain>
    </source>
</reference>
<dbReference type="Gene3D" id="3.40.470.10">
    <property type="entry name" value="Uracil-DNA glycosylase-like domain"/>
    <property type="match status" value="1"/>
</dbReference>
<dbReference type="GO" id="GO:0046872">
    <property type="term" value="F:metal ion binding"/>
    <property type="evidence" value="ECO:0007669"/>
    <property type="project" value="UniProtKB-KW"/>
</dbReference>
<evidence type="ECO:0000259" key="8">
    <source>
        <dbReference type="SMART" id="SM00986"/>
    </source>
</evidence>
<dbReference type="AlphaFoldDB" id="A0A2P2E8W7"/>
<dbReference type="GO" id="GO:0097506">
    <property type="term" value="F:deaminated base DNA N-glycosylase activity"/>
    <property type="evidence" value="ECO:0007669"/>
    <property type="project" value="UniProtKB-ARBA"/>
</dbReference>
<gene>
    <name evidence="9" type="ORF">PbB2_01158</name>
</gene>
<keyword evidence="10" id="KW-1185">Reference proteome</keyword>
<protein>
    <recommendedName>
        <fullName evidence="8">Uracil-DNA glycosylase-like domain-containing protein</fullName>
    </recommendedName>
</protein>
<evidence type="ECO:0000313" key="9">
    <source>
        <dbReference type="EMBL" id="GBF57491.1"/>
    </source>
</evidence>
<keyword evidence="2" id="KW-0479">Metal-binding</keyword>
<dbReference type="EMBL" id="BFBR01000003">
    <property type="protein sequence ID" value="GBF57491.1"/>
    <property type="molecule type" value="Genomic_DNA"/>
</dbReference>
<evidence type="ECO:0000256" key="7">
    <source>
        <dbReference type="ARBA" id="ARBA00023204"/>
    </source>
</evidence>
<evidence type="ECO:0000256" key="1">
    <source>
        <dbReference type="ARBA" id="ARBA00022485"/>
    </source>
</evidence>
<dbReference type="GO" id="GO:0051539">
    <property type="term" value="F:4 iron, 4 sulfur cluster binding"/>
    <property type="evidence" value="ECO:0007669"/>
    <property type="project" value="UniProtKB-KW"/>
</dbReference>
<evidence type="ECO:0000256" key="3">
    <source>
        <dbReference type="ARBA" id="ARBA00022763"/>
    </source>
</evidence>
<evidence type="ECO:0000256" key="4">
    <source>
        <dbReference type="ARBA" id="ARBA00022801"/>
    </source>
</evidence>
<dbReference type="Pfam" id="PF03167">
    <property type="entry name" value="UDG"/>
    <property type="match status" value="1"/>
</dbReference>
<keyword evidence="1" id="KW-0004">4Fe-4S</keyword>
<keyword evidence="3" id="KW-0227">DNA damage</keyword>
<keyword evidence="5" id="KW-0408">Iron</keyword>
<keyword evidence="7" id="KW-0234">DNA repair</keyword>
<dbReference type="SMART" id="SM00986">
    <property type="entry name" value="UDG"/>
    <property type="match status" value="1"/>
</dbReference>
<dbReference type="GO" id="GO:0006281">
    <property type="term" value="P:DNA repair"/>
    <property type="evidence" value="ECO:0007669"/>
    <property type="project" value="UniProtKB-KW"/>
</dbReference>
<dbReference type="InterPro" id="IPR051536">
    <property type="entry name" value="UDG_Type-4/5"/>
</dbReference>
<dbReference type="CDD" id="cd10030">
    <property type="entry name" value="UDG-F4_TTUDGA_SPO1dp_like"/>
    <property type="match status" value="1"/>
</dbReference>
<dbReference type="PANTHER" id="PTHR33693">
    <property type="entry name" value="TYPE-5 URACIL-DNA GLYCOSYLASE"/>
    <property type="match status" value="1"/>
</dbReference>
<comment type="caution">
    <text evidence="9">The sequence shown here is derived from an EMBL/GenBank/DDBJ whole genome shotgun (WGS) entry which is preliminary data.</text>
</comment>
<keyword evidence="6" id="KW-0411">Iron-sulfur</keyword>
<feature type="domain" description="Uracil-DNA glycosylase-like" evidence="8">
    <location>
        <begin position="107"/>
        <end position="268"/>
    </location>
</feature>
<dbReference type="SUPFAM" id="SSF52141">
    <property type="entry name" value="Uracil-DNA glycosylase-like"/>
    <property type="match status" value="1"/>
</dbReference>
<proteinExistence type="predicted"/>
<evidence type="ECO:0000256" key="5">
    <source>
        <dbReference type="ARBA" id="ARBA00023004"/>
    </source>
</evidence>
<dbReference type="Proteomes" id="UP000245086">
    <property type="component" value="Unassembled WGS sequence"/>
</dbReference>
<organism evidence="9 10">
    <name type="scientific">Candidatus Phycosocius bacilliformis</name>
    <dbReference type="NCBI Taxonomy" id="1445552"/>
    <lineage>
        <taxon>Bacteria</taxon>
        <taxon>Pseudomonadati</taxon>
        <taxon>Pseudomonadota</taxon>
        <taxon>Alphaproteobacteria</taxon>
        <taxon>Caulobacterales</taxon>
        <taxon>Caulobacterales incertae sedis</taxon>
        <taxon>Candidatus Phycosocius</taxon>
    </lineage>
</organism>
<evidence type="ECO:0000256" key="2">
    <source>
        <dbReference type="ARBA" id="ARBA00022723"/>
    </source>
</evidence>